<keyword evidence="5" id="KW-0479">Metal-binding</keyword>
<dbReference type="AlphaFoldDB" id="A0AAD9RIS0"/>
<keyword evidence="8" id="KW-0482">Metalloprotease</keyword>
<feature type="signal peptide" evidence="10">
    <location>
        <begin position="1"/>
        <end position="19"/>
    </location>
</feature>
<keyword evidence="6" id="KW-0378">Hydrolase</keyword>
<feature type="chain" id="PRO_5042066467" evidence="10">
    <location>
        <begin position="20"/>
        <end position="867"/>
    </location>
</feature>
<feature type="domain" description="Peptidase M13 N-terminal" evidence="12">
    <location>
        <begin position="332"/>
        <end position="591"/>
    </location>
</feature>
<dbReference type="Gene3D" id="3.40.390.10">
    <property type="entry name" value="Collagenase (Catalytic Domain)"/>
    <property type="match status" value="1"/>
</dbReference>
<evidence type="ECO:0000256" key="1">
    <source>
        <dbReference type="ARBA" id="ARBA00001947"/>
    </source>
</evidence>
<comment type="similarity">
    <text evidence="3">Belongs to the peptidase M13 family.</text>
</comment>
<dbReference type="GO" id="GO:0046872">
    <property type="term" value="F:metal ion binding"/>
    <property type="evidence" value="ECO:0007669"/>
    <property type="project" value="UniProtKB-KW"/>
</dbReference>
<feature type="region of interest" description="Disordered" evidence="9">
    <location>
        <begin position="41"/>
        <end position="77"/>
    </location>
</feature>
<reference evidence="13" key="1">
    <citation type="submission" date="2021-08" db="EMBL/GenBank/DDBJ databases">
        <authorList>
            <person name="Misof B."/>
            <person name="Oliver O."/>
            <person name="Podsiadlowski L."/>
            <person name="Donath A."/>
            <person name="Peters R."/>
            <person name="Mayer C."/>
            <person name="Rust J."/>
            <person name="Gunkel S."/>
            <person name="Lesny P."/>
            <person name="Martin S."/>
            <person name="Oeyen J.P."/>
            <person name="Petersen M."/>
            <person name="Panagiotis P."/>
            <person name="Wilbrandt J."/>
            <person name="Tanja T."/>
        </authorList>
    </citation>
    <scope>NUCLEOTIDE SEQUENCE</scope>
    <source>
        <strain evidence="13">GBR_01_08_01A</strain>
        <tissue evidence="13">Thorax + abdomen</tissue>
    </source>
</reference>
<keyword evidence="4" id="KW-0645">Protease</keyword>
<feature type="domain" description="Peptidase M13 N-terminal" evidence="12">
    <location>
        <begin position="113"/>
        <end position="237"/>
    </location>
</feature>
<dbReference type="InterPro" id="IPR024079">
    <property type="entry name" value="MetalloPept_cat_dom_sf"/>
</dbReference>
<dbReference type="InterPro" id="IPR042089">
    <property type="entry name" value="Peptidase_M13_dom_2"/>
</dbReference>
<dbReference type="PROSITE" id="PS51885">
    <property type="entry name" value="NEPRILYSIN"/>
    <property type="match status" value="1"/>
</dbReference>
<keyword evidence="10" id="KW-0732">Signal</keyword>
<keyword evidence="14" id="KW-1185">Reference proteome</keyword>
<evidence type="ECO:0000256" key="6">
    <source>
        <dbReference type="ARBA" id="ARBA00022801"/>
    </source>
</evidence>
<evidence type="ECO:0000256" key="5">
    <source>
        <dbReference type="ARBA" id="ARBA00022723"/>
    </source>
</evidence>
<comment type="cofactor">
    <cofactor evidence="1">
        <name>Zn(2+)</name>
        <dbReference type="ChEBI" id="CHEBI:29105"/>
    </cofactor>
</comment>
<dbReference type="EMBL" id="JAIFRP010000073">
    <property type="protein sequence ID" value="KAK2579846.1"/>
    <property type="molecule type" value="Genomic_DNA"/>
</dbReference>
<feature type="compositionally biased region" description="Basic and acidic residues" evidence="9">
    <location>
        <begin position="273"/>
        <end position="283"/>
    </location>
</feature>
<evidence type="ECO:0000259" key="12">
    <source>
        <dbReference type="Pfam" id="PF05649"/>
    </source>
</evidence>
<dbReference type="GO" id="GO:0004222">
    <property type="term" value="F:metalloendopeptidase activity"/>
    <property type="evidence" value="ECO:0007669"/>
    <property type="project" value="InterPro"/>
</dbReference>
<dbReference type="Pfam" id="PF05649">
    <property type="entry name" value="Peptidase_M13_N"/>
    <property type="match status" value="2"/>
</dbReference>
<dbReference type="Pfam" id="PF01431">
    <property type="entry name" value="Peptidase_M13"/>
    <property type="match status" value="1"/>
</dbReference>
<gene>
    <name evidence="13" type="ORF">KPH14_007530</name>
</gene>
<dbReference type="InterPro" id="IPR008753">
    <property type="entry name" value="Peptidase_M13_N"/>
</dbReference>
<evidence type="ECO:0000313" key="13">
    <source>
        <dbReference type="EMBL" id="KAK2579846.1"/>
    </source>
</evidence>
<dbReference type="Proteomes" id="UP001258017">
    <property type="component" value="Unassembled WGS sequence"/>
</dbReference>
<organism evidence="13 14">
    <name type="scientific">Odynerus spinipes</name>
    <dbReference type="NCBI Taxonomy" id="1348599"/>
    <lineage>
        <taxon>Eukaryota</taxon>
        <taxon>Metazoa</taxon>
        <taxon>Ecdysozoa</taxon>
        <taxon>Arthropoda</taxon>
        <taxon>Hexapoda</taxon>
        <taxon>Insecta</taxon>
        <taxon>Pterygota</taxon>
        <taxon>Neoptera</taxon>
        <taxon>Endopterygota</taxon>
        <taxon>Hymenoptera</taxon>
        <taxon>Apocrita</taxon>
        <taxon>Aculeata</taxon>
        <taxon>Vespoidea</taxon>
        <taxon>Vespidae</taxon>
        <taxon>Eumeninae</taxon>
        <taxon>Odynerus</taxon>
    </lineage>
</organism>
<evidence type="ECO:0000256" key="9">
    <source>
        <dbReference type="SAM" id="MobiDB-lite"/>
    </source>
</evidence>
<reference evidence="13" key="2">
    <citation type="journal article" date="2023" name="Commun. Biol.">
        <title>Intrasexual cuticular hydrocarbon dimorphism in a wasp sheds light on hydrocarbon biosynthesis genes in Hymenoptera.</title>
        <authorList>
            <person name="Moris V.C."/>
            <person name="Podsiadlowski L."/>
            <person name="Martin S."/>
            <person name="Oeyen J.P."/>
            <person name="Donath A."/>
            <person name="Petersen M."/>
            <person name="Wilbrandt J."/>
            <person name="Misof B."/>
            <person name="Liedtke D."/>
            <person name="Thamm M."/>
            <person name="Scheiner R."/>
            <person name="Schmitt T."/>
            <person name="Niehuis O."/>
        </authorList>
    </citation>
    <scope>NUCLEOTIDE SEQUENCE</scope>
    <source>
        <strain evidence="13">GBR_01_08_01A</strain>
    </source>
</reference>
<dbReference type="PRINTS" id="PR00786">
    <property type="entry name" value="NEPRILYSIN"/>
</dbReference>
<feature type="compositionally biased region" description="Basic and acidic residues" evidence="9">
    <location>
        <begin position="291"/>
        <end position="318"/>
    </location>
</feature>
<dbReference type="Gene3D" id="1.10.1380.10">
    <property type="entry name" value="Neutral endopeptidase , domain2"/>
    <property type="match status" value="1"/>
</dbReference>
<dbReference type="GO" id="GO:0016485">
    <property type="term" value="P:protein processing"/>
    <property type="evidence" value="ECO:0007669"/>
    <property type="project" value="TreeGrafter"/>
</dbReference>
<evidence type="ECO:0000259" key="11">
    <source>
        <dbReference type="Pfam" id="PF01431"/>
    </source>
</evidence>
<dbReference type="PANTHER" id="PTHR11733">
    <property type="entry name" value="ZINC METALLOPROTEASE FAMILY M13 NEPRILYSIN-RELATED"/>
    <property type="match status" value="1"/>
</dbReference>
<evidence type="ECO:0000256" key="10">
    <source>
        <dbReference type="SAM" id="SignalP"/>
    </source>
</evidence>
<dbReference type="InterPro" id="IPR000718">
    <property type="entry name" value="Peptidase_M13"/>
</dbReference>
<evidence type="ECO:0000256" key="3">
    <source>
        <dbReference type="ARBA" id="ARBA00007357"/>
    </source>
</evidence>
<dbReference type="SUPFAM" id="SSF55486">
    <property type="entry name" value="Metalloproteases ('zincins'), catalytic domain"/>
    <property type="match status" value="2"/>
</dbReference>
<feature type="region of interest" description="Disordered" evidence="9">
    <location>
        <begin position="271"/>
        <end position="348"/>
    </location>
</feature>
<comment type="subcellular location">
    <subcellularLocation>
        <location evidence="2">Cell membrane</location>
        <topology evidence="2">Single-pass type II membrane protein</topology>
    </subcellularLocation>
</comment>
<evidence type="ECO:0000256" key="4">
    <source>
        <dbReference type="ARBA" id="ARBA00022670"/>
    </source>
</evidence>
<feature type="compositionally biased region" description="Basic residues" evidence="9">
    <location>
        <begin position="41"/>
        <end position="58"/>
    </location>
</feature>
<feature type="domain" description="Peptidase M13 C-terminal" evidence="11">
    <location>
        <begin position="653"/>
        <end position="865"/>
    </location>
</feature>
<keyword evidence="7" id="KW-0862">Zinc</keyword>
<dbReference type="CDD" id="cd08662">
    <property type="entry name" value="M13"/>
    <property type="match status" value="1"/>
</dbReference>
<name>A0AAD9RIS0_9HYME</name>
<evidence type="ECO:0000256" key="8">
    <source>
        <dbReference type="ARBA" id="ARBA00023049"/>
    </source>
</evidence>
<dbReference type="PANTHER" id="PTHR11733:SF237">
    <property type="entry name" value="NEPRILYSIN-LIKE 4"/>
    <property type="match status" value="1"/>
</dbReference>
<dbReference type="InterPro" id="IPR018497">
    <property type="entry name" value="Peptidase_M13_C"/>
</dbReference>
<accession>A0AAD9RIS0</accession>
<proteinExistence type="inferred from homology"/>
<evidence type="ECO:0000256" key="2">
    <source>
        <dbReference type="ARBA" id="ARBA00004401"/>
    </source>
</evidence>
<evidence type="ECO:0000313" key="14">
    <source>
        <dbReference type="Proteomes" id="UP001258017"/>
    </source>
</evidence>
<protein>
    <submittedName>
        <fullName evidence="13">Uncharacterized protein</fullName>
    </submittedName>
</protein>
<comment type="caution">
    <text evidence="13">The sequence shown here is derived from an EMBL/GenBank/DDBJ whole genome shotgun (WGS) entry which is preliminary data.</text>
</comment>
<evidence type="ECO:0000256" key="7">
    <source>
        <dbReference type="ARBA" id="ARBA00022833"/>
    </source>
</evidence>
<sequence>MLTLWYILTCWVVFSTVTAMHLDALPKHEVLGSLAKYRHRAKHGHSSHGRHRTSHRSHSSQGRHSSSRRRHYPHELETLFGEDKKEERTVCQTEECKLIARIIKDNINKTVDPCNNFYDYACGKFQENNPIPPGEDSWSFIQMMERNLQKQLEEILEKDSDPDDLLTVKLGKKYYRTCMDRKSRERKGLEPLITTMARIGGWPMIMEDEEWGESEYTWQKVDDYYASITGFNTFYNLNAYFSEMINETVATMVLPRVPVGARRLEINFDDDESKEKCDCSKNENEDDSKGDDDSKDDKDDKDDKENGSNESGENKSVNDDDDESQQDSQEPGSKDEESSELDDSNENHNTTEEYMNMITEVTMAIAETRGFKISEHRIAADINDMMLFQTKLIKTIVYNLMNEDKLMPLQEFQELYDNSSFATDNSKINFVGKILGLLGSANVEADDDLQVNVLSADYYLDLGGLLDETPNRVIINYIHWLYISHFLDATTEKMNILHYVLERNERPKEETLSNKDWMEKCLTEVGLMDITSYAFVKKYFPDEIENTAEEMISYVQKEVEREISESEWLDDNIREFATEKVRNMKKSVGYPPWYSNTTIVKNYYKGLMIGPSYFENRMSFSRYMKWKSLRVLRTKSVDEPKEDVYDVMPLVLNALYAPFDNMMIMTAADFQNPFFALSRPAIINYGIVGAIMGHEVNHGFDDNGRMYNKNGQEIKWMDTMAAAYNKRVECFVDQYNNLVMEKLLKNKKKNMRSYGNRTMNENIADTMGLEASLGAYHIYIKENKDKKEEVLPGLENLTTEQLFFLSYANIFCEVLSPERLKKYNGDQHSTGRLRVLGPISNSESFAKAFNCPVGSPMNPERKCNIWK</sequence>
<dbReference type="GO" id="GO:0005886">
    <property type="term" value="C:plasma membrane"/>
    <property type="evidence" value="ECO:0007669"/>
    <property type="project" value="UniProtKB-SubCell"/>
</dbReference>